<proteinExistence type="predicted"/>
<dbReference type="AlphaFoldDB" id="A0A8J3WND4"/>
<reference evidence="3 4" key="1">
    <citation type="submission" date="2021-01" db="EMBL/GenBank/DDBJ databases">
        <title>Whole genome shotgun sequence of Planobispora siamensis NBRC 107568.</title>
        <authorList>
            <person name="Komaki H."/>
            <person name="Tamura T."/>
        </authorList>
    </citation>
    <scope>NUCLEOTIDE SEQUENCE [LARGE SCALE GENOMIC DNA]</scope>
    <source>
        <strain evidence="3 4">NBRC 107568</strain>
    </source>
</reference>
<dbReference type="RefSeq" id="WP_204067788.1">
    <property type="nucleotide sequence ID" value="NZ_BOOJ01000055.1"/>
</dbReference>
<organism evidence="3 4">
    <name type="scientific">Planobispora siamensis</name>
    <dbReference type="NCBI Taxonomy" id="936338"/>
    <lineage>
        <taxon>Bacteria</taxon>
        <taxon>Bacillati</taxon>
        <taxon>Actinomycetota</taxon>
        <taxon>Actinomycetes</taxon>
        <taxon>Streptosporangiales</taxon>
        <taxon>Streptosporangiaceae</taxon>
        <taxon>Planobispora</taxon>
    </lineage>
</organism>
<feature type="transmembrane region" description="Helical" evidence="2">
    <location>
        <begin position="21"/>
        <end position="49"/>
    </location>
</feature>
<name>A0A8J3WND4_9ACTN</name>
<keyword evidence="2" id="KW-1133">Transmembrane helix</keyword>
<protein>
    <submittedName>
        <fullName evidence="3">Uncharacterized protein</fullName>
    </submittedName>
</protein>
<gene>
    <name evidence="3" type="ORF">Psi01_63350</name>
</gene>
<keyword evidence="2" id="KW-0472">Membrane</keyword>
<evidence type="ECO:0000313" key="3">
    <source>
        <dbReference type="EMBL" id="GIH95705.1"/>
    </source>
</evidence>
<comment type="caution">
    <text evidence="3">The sequence shown here is derived from an EMBL/GenBank/DDBJ whole genome shotgun (WGS) entry which is preliminary data.</text>
</comment>
<evidence type="ECO:0000256" key="1">
    <source>
        <dbReference type="SAM" id="MobiDB-lite"/>
    </source>
</evidence>
<accession>A0A8J3WND4</accession>
<feature type="region of interest" description="Disordered" evidence="1">
    <location>
        <begin position="55"/>
        <end position="76"/>
    </location>
</feature>
<evidence type="ECO:0000256" key="2">
    <source>
        <dbReference type="SAM" id="Phobius"/>
    </source>
</evidence>
<keyword evidence="4" id="KW-1185">Reference proteome</keyword>
<dbReference type="Proteomes" id="UP000619788">
    <property type="component" value="Unassembled WGS sequence"/>
</dbReference>
<sequence length="119" mass="12755">MIGKEPRRFAPGRAWRRRSALVPVVTSVVALIVTSVVALVVASVFAVAVHLTGRDGAEEVSRPAATPAEESDPPDALITDREQVIDLATLGPDSPPEHREFLEDLRRNGLLEEGPPSGE</sequence>
<evidence type="ECO:0000313" key="4">
    <source>
        <dbReference type="Proteomes" id="UP000619788"/>
    </source>
</evidence>
<keyword evidence="2" id="KW-0812">Transmembrane</keyword>
<dbReference type="EMBL" id="BOOJ01000055">
    <property type="protein sequence ID" value="GIH95705.1"/>
    <property type="molecule type" value="Genomic_DNA"/>
</dbReference>